<keyword evidence="2" id="KW-0678">Repressor</keyword>
<dbReference type="GO" id="GO:0003677">
    <property type="term" value="F:DNA binding"/>
    <property type="evidence" value="ECO:0007669"/>
    <property type="project" value="InterPro"/>
</dbReference>
<dbReference type="PROSITE" id="PS51457">
    <property type="entry name" value="BEN"/>
    <property type="match status" value="1"/>
</dbReference>
<dbReference type="PANTHER" id="PTHR35346:SF1">
    <property type="entry name" value="BEN DOMAIN-CONTAINING PROTEIN 6"/>
    <property type="match status" value="1"/>
</dbReference>
<name>A0A922SAS4_SPOEX</name>
<protein>
    <recommendedName>
        <fullName evidence="6">BEN domain-containing protein</fullName>
    </recommendedName>
</protein>
<dbReference type="SMART" id="SM01025">
    <property type="entry name" value="BEN"/>
    <property type="match status" value="1"/>
</dbReference>
<evidence type="ECO:0000256" key="5">
    <source>
        <dbReference type="ARBA" id="ARBA00023242"/>
    </source>
</evidence>
<evidence type="ECO:0000256" key="2">
    <source>
        <dbReference type="ARBA" id="ARBA00022491"/>
    </source>
</evidence>
<organism evidence="7 8">
    <name type="scientific">Spodoptera exigua</name>
    <name type="common">Beet armyworm</name>
    <name type="synonym">Noctua fulgens</name>
    <dbReference type="NCBI Taxonomy" id="7107"/>
    <lineage>
        <taxon>Eukaryota</taxon>
        <taxon>Metazoa</taxon>
        <taxon>Ecdysozoa</taxon>
        <taxon>Arthropoda</taxon>
        <taxon>Hexapoda</taxon>
        <taxon>Insecta</taxon>
        <taxon>Pterygota</taxon>
        <taxon>Neoptera</taxon>
        <taxon>Endopterygota</taxon>
        <taxon>Lepidoptera</taxon>
        <taxon>Glossata</taxon>
        <taxon>Ditrysia</taxon>
        <taxon>Noctuoidea</taxon>
        <taxon>Noctuidae</taxon>
        <taxon>Amphipyrinae</taxon>
        <taxon>Spodoptera</taxon>
    </lineage>
</organism>
<dbReference type="GO" id="GO:0045746">
    <property type="term" value="P:negative regulation of Notch signaling pathway"/>
    <property type="evidence" value="ECO:0007669"/>
    <property type="project" value="InterPro"/>
</dbReference>
<evidence type="ECO:0000313" key="7">
    <source>
        <dbReference type="EMBL" id="KAH9630228.1"/>
    </source>
</evidence>
<dbReference type="Proteomes" id="UP000814243">
    <property type="component" value="Unassembled WGS sequence"/>
</dbReference>
<evidence type="ECO:0000256" key="1">
    <source>
        <dbReference type="ARBA" id="ARBA00004123"/>
    </source>
</evidence>
<gene>
    <name evidence="7" type="ORF">HF086_012413</name>
</gene>
<dbReference type="InterPro" id="IPR037496">
    <property type="entry name" value="BEND6-like"/>
</dbReference>
<dbReference type="GO" id="GO:0003714">
    <property type="term" value="F:transcription corepressor activity"/>
    <property type="evidence" value="ECO:0007669"/>
    <property type="project" value="InterPro"/>
</dbReference>
<evidence type="ECO:0000313" key="8">
    <source>
        <dbReference type="Proteomes" id="UP000814243"/>
    </source>
</evidence>
<sequence length="108" mass="12338">MLRSIAANQWVKQPRSETLATHSLTGKRSPAFHDKPAKKCLDPAKIEDIVCEIINVYNIDERSVRNIITTKCADECKMLRMRYERLNGDEVDEIIISDSDDPEKNFSG</sequence>
<keyword evidence="3" id="KW-0805">Transcription regulation</keyword>
<reference evidence="7" key="1">
    <citation type="journal article" date="2021" name="G3 (Bethesda)">
        <title>Genome and transcriptome analysis of the beet armyworm Spodoptera exigua reveals targets for pest control. .</title>
        <authorList>
            <person name="Simon S."/>
            <person name="Breeschoten T."/>
            <person name="Jansen H.J."/>
            <person name="Dirks R.P."/>
            <person name="Schranz M.E."/>
            <person name="Ros V.I.D."/>
        </authorList>
    </citation>
    <scope>NUCLEOTIDE SEQUENCE</scope>
    <source>
        <strain evidence="7">TB_SE_WUR_2020</strain>
    </source>
</reference>
<dbReference type="Gene3D" id="1.10.10.2590">
    <property type="entry name" value="BEN domain"/>
    <property type="match status" value="1"/>
</dbReference>
<dbReference type="GO" id="GO:0005634">
    <property type="term" value="C:nucleus"/>
    <property type="evidence" value="ECO:0007669"/>
    <property type="project" value="UniProtKB-SubCell"/>
</dbReference>
<comment type="caution">
    <text evidence="7">The sequence shown here is derived from an EMBL/GenBank/DDBJ whole genome shotgun (WGS) entry which is preliminary data.</text>
</comment>
<dbReference type="GO" id="GO:0045666">
    <property type="term" value="P:positive regulation of neuron differentiation"/>
    <property type="evidence" value="ECO:0007669"/>
    <property type="project" value="InterPro"/>
</dbReference>
<accession>A0A922SAS4</accession>
<dbReference type="AlphaFoldDB" id="A0A922SAS4"/>
<evidence type="ECO:0000256" key="4">
    <source>
        <dbReference type="ARBA" id="ARBA00023163"/>
    </source>
</evidence>
<proteinExistence type="predicted"/>
<feature type="domain" description="BEN" evidence="6">
    <location>
        <begin position="1"/>
        <end position="79"/>
    </location>
</feature>
<keyword evidence="5" id="KW-0539">Nucleus</keyword>
<dbReference type="Pfam" id="PF10523">
    <property type="entry name" value="BEN"/>
    <property type="match status" value="1"/>
</dbReference>
<evidence type="ECO:0000256" key="3">
    <source>
        <dbReference type="ARBA" id="ARBA00023015"/>
    </source>
</evidence>
<dbReference type="PANTHER" id="PTHR35346">
    <property type="entry name" value="BEN DOMAIN-CONTAINING PROTEIN 6"/>
    <property type="match status" value="1"/>
</dbReference>
<evidence type="ECO:0000259" key="6">
    <source>
        <dbReference type="PROSITE" id="PS51457"/>
    </source>
</evidence>
<dbReference type="EMBL" id="JACEFF010000828">
    <property type="protein sequence ID" value="KAH9630228.1"/>
    <property type="molecule type" value="Genomic_DNA"/>
</dbReference>
<dbReference type="InterPro" id="IPR018379">
    <property type="entry name" value="BEN_domain"/>
</dbReference>
<comment type="subcellular location">
    <subcellularLocation>
        <location evidence="1">Nucleus</location>
    </subcellularLocation>
</comment>
<keyword evidence="4" id="KW-0804">Transcription</keyword>